<dbReference type="SUPFAM" id="SSF51735">
    <property type="entry name" value="NAD(P)-binding Rossmann-fold domains"/>
    <property type="match status" value="1"/>
</dbReference>
<comment type="caution">
    <text evidence="3">The sequence shown here is derived from an EMBL/GenBank/DDBJ whole genome shotgun (WGS) entry which is preliminary data.</text>
</comment>
<accession>A0A2T5KD82</accession>
<dbReference type="InterPro" id="IPR002347">
    <property type="entry name" value="SDR_fam"/>
</dbReference>
<dbReference type="Proteomes" id="UP000244060">
    <property type="component" value="Unassembled WGS sequence"/>
</dbReference>
<reference evidence="3 4" key="1">
    <citation type="submission" date="2018-04" db="EMBL/GenBank/DDBJ databases">
        <title>Genomic Encyclopedia of Type Strains, Phase III (KMG-III): the genomes of soil and plant-associated and newly described type strains.</title>
        <authorList>
            <person name="Whitman W."/>
        </authorList>
    </citation>
    <scope>NUCLEOTIDE SEQUENCE [LARGE SCALE GENOMIC DNA]</scope>
    <source>
        <strain evidence="3 4">KA25</strain>
    </source>
</reference>
<dbReference type="NCBIfam" id="NF005559">
    <property type="entry name" value="PRK07231.1"/>
    <property type="match status" value="1"/>
</dbReference>
<dbReference type="PANTHER" id="PTHR42760">
    <property type="entry name" value="SHORT-CHAIN DEHYDROGENASES/REDUCTASES FAMILY MEMBER"/>
    <property type="match status" value="1"/>
</dbReference>
<gene>
    <name evidence="3" type="ORF">C8J28_102124</name>
</gene>
<dbReference type="InterPro" id="IPR057326">
    <property type="entry name" value="KR_dom"/>
</dbReference>
<keyword evidence="4" id="KW-1185">Reference proteome</keyword>
<sequence>MKIFDLAGKTAIVTGGNGGIGLAMARGLAEAGAQVVLMGRDGAKGAAAVGALEKDGLAAHFVEVDVTAEDRVAAAVEEAARIGGRIDILVNNAGIAIRKLPQDYTLEDWHKVLDTNLTSAFLMSQAVYPALCRAGGGKIINIASVLALLGAPFSVAYSASKGGLVQFTRALATAWAPDNIQVNAILPGWIETELTVQARAQVPGLNDNVLSRTPARRWGAPGDFAGPAVFLASSASDFVTGASLVVDGGFTVQG</sequence>
<dbReference type="AlphaFoldDB" id="A0A2T5KD82"/>
<dbReference type="FunFam" id="3.40.50.720:FF:000084">
    <property type="entry name" value="Short-chain dehydrogenase reductase"/>
    <property type="match status" value="1"/>
</dbReference>
<name>A0A2T5KD82_9RHOB</name>
<protein>
    <submittedName>
        <fullName evidence="3">2-deoxy-D-gluconate 3-dehydrogenase</fullName>
    </submittedName>
</protein>
<comment type="similarity">
    <text evidence="1">Belongs to the short-chain dehydrogenases/reductases (SDR) family.</text>
</comment>
<dbReference type="PRINTS" id="PR00080">
    <property type="entry name" value="SDRFAMILY"/>
</dbReference>
<dbReference type="InterPro" id="IPR020904">
    <property type="entry name" value="Sc_DH/Rdtase_CS"/>
</dbReference>
<proteinExistence type="inferred from homology"/>
<evidence type="ECO:0000313" key="4">
    <source>
        <dbReference type="Proteomes" id="UP000244060"/>
    </source>
</evidence>
<dbReference type="OrthoDB" id="9796652at2"/>
<dbReference type="Pfam" id="PF13561">
    <property type="entry name" value="adh_short_C2"/>
    <property type="match status" value="1"/>
</dbReference>
<organism evidence="3 4">
    <name type="scientific">Cereibacter azotoformans</name>
    <dbReference type="NCBI Taxonomy" id="43057"/>
    <lineage>
        <taxon>Bacteria</taxon>
        <taxon>Pseudomonadati</taxon>
        <taxon>Pseudomonadota</taxon>
        <taxon>Alphaproteobacteria</taxon>
        <taxon>Rhodobacterales</taxon>
        <taxon>Paracoccaceae</taxon>
        <taxon>Cereibacter</taxon>
    </lineage>
</organism>
<dbReference type="InterPro" id="IPR036291">
    <property type="entry name" value="NAD(P)-bd_dom_sf"/>
</dbReference>
<evidence type="ECO:0000259" key="2">
    <source>
        <dbReference type="SMART" id="SM00822"/>
    </source>
</evidence>
<dbReference type="PRINTS" id="PR00081">
    <property type="entry name" value="GDHRDH"/>
</dbReference>
<dbReference type="Gene3D" id="3.40.50.720">
    <property type="entry name" value="NAD(P)-binding Rossmann-like Domain"/>
    <property type="match status" value="1"/>
</dbReference>
<evidence type="ECO:0000313" key="3">
    <source>
        <dbReference type="EMBL" id="PTR20359.1"/>
    </source>
</evidence>
<dbReference type="PROSITE" id="PS00061">
    <property type="entry name" value="ADH_SHORT"/>
    <property type="match status" value="1"/>
</dbReference>
<feature type="domain" description="Ketoreductase" evidence="2">
    <location>
        <begin position="9"/>
        <end position="192"/>
    </location>
</feature>
<dbReference type="RefSeq" id="WP_108220203.1">
    <property type="nucleotide sequence ID" value="NZ_CP090021.1"/>
</dbReference>
<dbReference type="GO" id="GO:0016616">
    <property type="term" value="F:oxidoreductase activity, acting on the CH-OH group of donors, NAD or NADP as acceptor"/>
    <property type="evidence" value="ECO:0007669"/>
    <property type="project" value="TreeGrafter"/>
</dbReference>
<dbReference type="SMART" id="SM00822">
    <property type="entry name" value="PKS_KR"/>
    <property type="match status" value="1"/>
</dbReference>
<dbReference type="EMBL" id="QAOT01000002">
    <property type="protein sequence ID" value="PTR20359.1"/>
    <property type="molecule type" value="Genomic_DNA"/>
</dbReference>
<evidence type="ECO:0000256" key="1">
    <source>
        <dbReference type="ARBA" id="ARBA00006484"/>
    </source>
</evidence>